<evidence type="ECO:0000259" key="9">
    <source>
        <dbReference type="PROSITE" id="PS50067"/>
    </source>
</evidence>
<dbReference type="SMART" id="SM00129">
    <property type="entry name" value="KISc"/>
    <property type="match status" value="1"/>
</dbReference>
<name>A0A1E3QNH8_9ASCO</name>
<evidence type="ECO:0000256" key="7">
    <source>
        <dbReference type="RuleBase" id="RU000394"/>
    </source>
</evidence>
<keyword evidence="3 6" id="KW-0067">ATP-binding</keyword>
<dbReference type="OrthoDB" id="3176171at2759"/>
<organism evidence="10 11">
    <name type="scientific">Babjeviella inositovora NRRL Y-12698</name>
    <dbReference type="NCBI Taxonomy" id="984486"/>
    <lineage>
        <taxon>Eukaryota</taxon>
        <taxon>Fungi</taxon>
        <taxon>Dikarya</taxon>
        <taxon>Ascomycota</taxon>
        <taxon>Saccharomycotina</taxon>
        <taxon>Pichiomycetes</taxon>
        <taxon>Serinales incertae sedis</taxon>
        <taxon>Babjeviella</taxon>
    </lineage>
</organism>
<dbReference type="Gene3D" id="3.40.850.10">
    <property type="entry name" value="Kinesin motor domain"/>
    <property type="match status" value="1"/>
</dbReference>
<evidence type="ECO:0000313" key="11">
    <source>
        <dbReference type="Proteomes" id="UP000094336"/>
    </source>
</evidence>
<feature type="region of interest" description="Disordered" evidence="8">
    <location>
        <begin position="660"/>
        <end position="785"/>
    </location>
</feature>
<dbReference type="PANTHER" id="PTHR47968">
    <property type="entry name" value="CENTROMERE PROTEIN E"/>
    <property type="match status" value="1"/>
</dbReference>
<dbReference type="PROSITE" id="PS00411">
    <property type="entry name" value="KINESIN_MOTOR_1"/>
    <property type="match status" value="1"/>
</dbReference>
<dbReference type="InterPro" id="IPR019821">
    <property type="entry name" value="Kinesin_motor_CS"/>
</dbReference>
<feature type="region of interest" description="Disordered" evidence="8">
    <location>
        <begin position="24"/>
        <end position="45"/>
    </location>
</feature>
<dbReference type="GO" id="GO:0007018">
    <property type="term" value="P:microtubule-based movement"/>
    <property type="evidence" value="ECO:0007669"/>
    <property type="project" value="InterPro"/>
</dbReference>
<evidence type="ECO:0000256" key="2">
    <source>
        <dbReference type="ARBA" id="ARBA00022741"/>
    </source>
</evidence>
<comment type="similarity">
    <text evidence="6 7">Belongs to the TRAFAC class myosin-kinesin ATPase superfamily. Kinesin family.</text>
</comment>
<dbReference type="Pfam" id="PF00225">
    <property type="entry name" value="Kinesin"/>
    <property type="match status" value="1"/>
</dbReference>
<dbReference type="FunFam" id="3.40.850.10:FF:000053">
    <property type="entry name" value="Kinesin family"/>
    <property type="match status" value="1"/>
</dbReference>
<dbReference type="EMBL" id="KV454433">
    <property type="protein sequence ID" value="ODQ79190.1"/>
    <property type="molecule type" value="Genomic_DNA"/>
</dbReference>
<dbReference type="PRINTS" id="PR00380">
    <property type="entry name" value="KINESINHEAVY"/>
</dbReference>
<keyword evidence="2 6" id="KW-0547">Nucleotide-binding</keyword>
<keyword evidence="1 7" id="KW-0493">Microtubule</keyword>
<dbReference type="RefSeq" id="XP_018984518.1">
    <property type="nucleotide sequence ID" value="XM_019130848.1"/>
</dbReference>
<reference evidence="11" key="1">
    <citation type="submission" date="2016-05" db="EMBL/GenBank/DDBJ databases">
        <title>Comparative genomics of biotechnologically important yeasts.</title>
        <authorList>
            <consortium name="DOE Joint Genome Institute"/>
            <person name="Riley R."/>
            <person name="Haridas S."/>
            <person name="Wolfe K.H."/>
            <person name="Lopes M.R."/>
            <person name="Hittinger C.T."/>
            <person name="Goker M."/>
            <person name="Salamov A."/>
            <person name="Wisecaver J."/>
            <person name="Long T.M."/>
            <person name="Aerts A.L."/>
            <person name="Barry K."/>
            <person name="Choi C."/>
            <person name="Clum A."/>
            <person name="Coughlan A.Y."/>
            <person name="Deshpande S."/>
            <person name="Douglass A.P."/>
            <person name="Hanson S.J."/>
            <person name="Klenk H.-P."/>
            <person name="Labutti K."/>
            <person name="Lapidus A."/>
            <person name="Lindquist E."/>
            <person name="Lipzen A."/>
            <person name="Meier-Kolthoff J.P."/>
            <person name="Ohm R.A."/>
            <person name="Otillar R.P."/>
            <person name="Pangilinan J."/>
            <person name="Peng Y."/>
            <person name="Rokas A."/>
            <person name="Rosa C.A."/>
            <person name="Scheuner C."/>
            <person name="Sibirny A.A."/>
            <person name="Slot J.C."/>
            <person name="Stielow J.B."/>
            <person name="Sun H."/>
            <person name="Kurtzman C.P."/>
            <person name="Blackwell M."/>
            <person name="Grigoriev I.V."/>
            <person name="Jeffries T.W."/>
        </authorList>
    </citation>
    <scope>NUCLEOTIDE SEQUENCE [LARGE SCALE GENOMIC DNA]</scope>
    <source>
        <strain evidence="11">NRRL Y-12698</strain>
    </source>
</reference>
<proteinExistence type="inferred from homology"/>
<keyword evidence="5 6" id="KW-0505">Motor protein</keyword>
<dbReference type="InterPro" id="IPR027417">
    <property type="entry name" value="P-loop_NTPase"/>
</dbReference>
<dbReference type="GO" id="GO:0005524">
    <property type="term" value="F:ATP binding"/>
    <property type="evidence" value="ECO:0007669"/>
    <property type="project" value="UniProtKB-UniRule"/>
</dbReference>
<feature type="domain" description="Kinesin motor" evidence="9">
    <location>
        <begin position="11"/>
        <end position="388"/>
    </location>
</feature>
<sequence length="785" mass="88099">MYNANPSRESSITVAVRVRPFTPGETSHLVKPTTDAPFLGDGSLSAPARARSTLERRAAPRGLRKIVNVVDDRMLIFDPPESNPLQRMQRNAFPDNKSARIREYRFVFDRLFDEDAAQSDVYETTTKPLLDSVLDGFNATVFAYGATGCGKTHTISGTPDAPGIIFLTMRELFARIDARRDTQLVEVSLSYLEIYNETIRDLLNPDEKKLLSLREDVNKRISVTNLSVHAPQTVDEVMHMIMVGNENRTSSPTEANATSSRSHAVLQINVAQRARTADLNEEHVFATLSIIDLAGSERALATQNRGQRLHEGANINKSLLALGNCINALCDPRRRNHIPYRDSKLTRLLKFSLGGNCKTVMIVCVSPLSHHYDETLNTLKYADRAKEIKTKVQRNTHNLDRHVGSYLKMITEQKQEIAELRAREAAVTAQACVQAQTRTQKILAALNDGLETLRASLGKQKPRRAQILVKRKLLILQKIETEEFLNEFDKVFDSVDLISCEGLIEGITNVKHFSETLYSKLMMQIAELEELYAAELDSDLILRNSSQQMLSKLVEMDGWTEDHTTLFQAHVQLLGTSVERDVLFKSSVMFDQLVVQLKPFRFVSSLLINLLASNMDIVMQQANGTNDDGMLRQQDVVERLETAVHEYNNRWPVPSISTRPWRVQSTHPAPSSRRRPLPAKKVRWEVPSANDSDVSMDEDRAKDESFDTSGHMDISPAVKLSDELPLEIRKRRSLTSRPLKSAGKKGVRVEKSAGSRSPSPSRTNRKLDLGEFPDGPLPVSVANTS</sequence>
<evidence type="ECO:0000313" key="10">
    <source>
        <dbReference type="EMBL" id="ODQ79190.1"/>
    </source>
</evidence>
<dbReference type="InterPro" id="IPR001752">
    <property type="entry name" value="Kinesin_motor_dom"/>
</dbReference>
<evidence type="ECO:0000256" key="5">
    <source>
        <dbReference type="ARBA" id="ARBA00023175"/>
    </source>
</evidence>
<feature type="compositionally biased region" description="Basic residues" evidence="8">
    <location>
        <begin position="672"/>
        <end position="681"/>
    </location>
</feature>
<accession>A0A1E3QNH8</accession>
<dbReference type="PROSITE" id="PS50067">
    <property type="entry name" value="KINESIN_MOTOR_2"/>
    <property type="match status" value="1"/>
</dbReference>
<keyword evidence="4" id="KW-0175">Coiled coil</keyword>
<feature type="binding site" evidence="6">
    <location>
        <begin position="145"/>
        <end position="152"/>
    </location>
    <ligand>
        <name>ATP</name>
        <dbReference type="ChEBI" id="CHEBI:30616"/>
    </ligand>
</feature>
<evidence type="ECO:0000256" key="8">
    <source>
        <dbReference type="SAM" id="MobiDB-lite"/>
    </source>
</evidence>
<dbReference type="GO" id="GO:0008017">
    <property type="term" value="F:microtubule binding"/>
    <property type="evidence" value="ECO:0007669"/>
    <property type="project" value="InterPro"/>
</dbReference>
<dbReference type="CDD" id="cd01370">
    <property type="entry name" value="KISc_KIP3_like"/>
    <property type="match status" value="1"/>
</dbReference>
<dbReference type="InterPro" id="IPR036961">
    <property type="entry name" value="Kinesin_motor_dom_sf"/>
</dbReference>
<dbReference type="GO" id="GO:0003777">
    <property type="term" value="F:microtubule motor activity"/>
    <property type="evidence" value="ECO:0007669"/>
    <property type="project" value="InterPro"/>
</dbReference>
<dbReference type="InterPro" id="IPR027640">
    <property type="entry name" value="Kinesin-like_fam"/>
</dbReference>
<evidence type="ECO:0000256" key="3">
    <source>
        <dbReference type="ARBA" id="ARBA00022840"/>
    </source>
</evidence>
<evidence type="ECO:0000256" key="6">
    <source>
        <dbReference type="PROSITE-ProRule" id="PRU00283"/>
    </source>
</evidence>
<protein>
    <recommendedName>
        <fullName evidence="7">Kinesin-like protein</fullName>
    </recommendedName>
</protein>
<dbReference type="AlphaFoldDB" id="A0A1E3QNH8"/>
<keyword evidence="11" id="KW-1185">Reference proteome</keyword>
<dbReference type="STRING" id="984486.A0A1E3QNH8"/>
<dbReference type="PANTHER" id="PTHR47968:SF13">
    <property type="entry name" value="KINESIN-LIKE PROTEIN KIF19 ISOFORM X1"/>
    <property type="match status" value="1"/>
</dbReference>
<dbReference type="GO" id="GO:0005874">
    <property type="term" value="C:microtubule"/>
    <property type="evidence" value="ECO:0007669"/>
    <property type="project" value="UniProtKB-KW"/>
</dbReference>
<dbReference type="Proteomes" id="UP000094336">
    <property type="component" value="Unassembled WGS sequence"/>
</dbReference>
<evidence type="ECO:0000256" key="4">
    <source>
        <dbReference type="ARBA" id="ARBA00023054"/>
    </source>
</evidence>
<evidence type="ECO:0000256" key="1">
    <source>
        <dbReference type="ARBA" id="ARBA00022701"/>
    </source>
</evidence>
<gene>
    <name evidence="10" type="ORF">BABINDRAFT_171951</name>
</gene>
<dbReference type="GeneID" id="30148701"/>
<dbReference type="SUPFAM" id="SSF52540">
    <property type="entry name" value="P-loop containing nucleoside triphosphate hydrolases"/>
    <property type="match status" value="1"/>
</dbReference>